<evidence type="ECO:0000259" key="1">
    <source>
        <dbReference type="Pfam" id="PF24035"/>
    </source>
</evidence>
<dbReference type="Proteomes" id="UP000219689">
    <property type="component" value="Unassembled WGS sequence"/>
</dbReference>
<protein>
    <recommendedName>
        <fullName evidence="1">DUF7344 domain-containing protein</fullName>
    </recommendedName>
</protein>
<dbReference type="InterPro" id="IPR036388">
    <property type="entry name" value="WH-like_DNA-bd_sf"/>
</dbReference>
<dbReference type="AlphaFoldDB" id="A0A2A5QWY9"/>
<accession>A0A2A5QWY9</accession>
<dbReference type="RefSeq" id="WP_097380279.1">
    <property type="nucleotide sequence ID" value="NZ_NXNI01000001.1"/>
</dbReference>
<sequence>MSNQNKKRAREPDSIDQSFDVLRDPCRRSLCRYVMQTETAVITHEEAVDYVVDRVSASIETTPDRTAVATELRHIHLPKLDEAGLIEYDRESGAVHVDRATTEACLEQVRATVAELQGTQLDR</sequence>
<proteinExistence type="predicted"/>
<dbReference type="Gene3D" id="1.10.10.10">
    <property type="entry name" value="Winged helix-like DNA-binding domain superfamily/Winged helix DNA-binding domain"/>
    <property type="match status" value="1"/>
</dbReference>
<keyword evidence="3" id="KW-1185">Reference proteome</keyword>
<comment type="caution">
    <text evidence="2">The sequence shown here is derived from an EMBL/GenBank/DDBJ whole genome shotgun (WGS) entry which is preliminary data.</text>
</comment>
<reference evidence="2 3" key="1">
    <citation type="submission" date="2017-09" db="EMBL/GenBank/DDBJ databases">
        <title>Genome sequences of Natrinema ejinorence JCM 13890T.</title>
        <authorList>
            <person name="Roh S.W."/>
            <person name="Kim Y.B."/>
            <person name="Kim J.Y."/>
        </authorList>
    </citation>
    <scope>NUCLEOTIDE SEQUENCE [LARGE SCALE GENOMIC DNA]</scope>
    <source>
        <strain evidence="2 3">JCM 13890</strain>
    </source>
</reference>
<dbReference type="EMBL" id="NXNI01000001">
    <property type="protein sequence ID" value="PCR91337.1"/>
    <property type="molecule type" value="Genomic_DNA"/>
</dbReference>
<dbReference type="InterPro" id="IPR055768">
    <property type="entry name" value="DUF7344"/>
</dbReference>
<organism evidence="2 3">
    <name type="scientific">Natrinema ejinorense</name>
    <dbReference type="NCBI Taxonomy" id="373386"/>
    <lineage>
        <taxon>Archaea</taxon>
        <taxon>Methanobacteriati</taxon>
        <taxon>Methanobacteriota</taxon>
        <taxon>Stenosarchaea group</taxon>
        <taxon>Halobacteria</taxon>
        <taxon>Halobacteriales</taxon>
        <taxon>Natrialbaceae</taxon>
        <taxon>Natrinema</taxon>
    </lineage>
</organism>
<feature type="domain" description="DUF7344" evidence="1">
    <location>
        <begin position="19"/>
        <end position="95"/>
    </location>
</feature>
<name>A0A2A5QWY9_9EURY</name>
<evidence type="ECO:0000313" key="3">
    <source>
        <dbReference type="Proteomes" id="UP000219689"/>
    </source>
</evidence>
<evidence type="ECO:0000313" key="2">
    <source>
        <dbReference type="EMBL" id="PCR91337.1"/>
    </source>
</evidence>
<dbReference type="OrthoDB" id="241828at2157"/>
<dbReference type="Pfam" id="PF24035">
    <property type="entry name" value="DUF7344"/>
    <property type="match status" value="1"/>
</dbReference>
<gene>
    <name evidence="2" type="ORF">CP557_12855</name>
</gene>